<organism evidence="9 10">
    <name type="scientific">Pisum sativum</name>
    <name type="common">Garden pea</name>
    <name type="synonym">Lathyrus oleraceus</name>
    <dbReference type="NCBI Taxonomy" id="3888"/>
    <lineage>
        <taxon>Eukaryota</taxon>
        <taxon>Viridiplantae</taxon>
        <taxon>Streptophyta</taxon>
        <taxon>Embryophyta</taxon>
        <taxon>Tracheophyta</taxon>
        <taxon>Spermatophyta</taxon>
        <taxon>Magnoliopsida</taxon>
        <taxon>eudicotyledons</taxon>
        <taxon>Gunneridae</taxon>
        <taxon>Pentapetalae</taxon>
        <taxon>rosids</taxon>
        <taxon>fabids</taxon>
        <taxon>Fabales</taxon>
        <taxon>Fabaceae</taxon>
        <taxon>Papilionoideae</taxon>
        <taxon>50 kb inversion clade</taxon>
        <taxon>NPAAA clade</taxon>
        <taxon>Hologalegina</taxon>
        <taxon>IRL clade</taxon>
        <taxon>Fabeae</taxon>
        <taxon>Lathyrus</taxon>
    </lineage>
</organism>
<evidence type="ECO:0000313" key="9">
    <source>
        <dbReference type="EMBL" id="KAI5446787.1"/>
    </source>
</evidence>
<comment type="similarity">
    <text evidence="6">Belongs to the MS5 protein family.</text>
</comment>
<evidence type="ECO:0000256" key="6">
    <source>
        <dbReference type="ARBA" id="ARBA00025750"/>
    </source>
</evidence>
<comment type="subcellular location">
    <subcellularLocation>
        <location evidence="1">Nucleus</location>
    </subcellularLocation>
</comment>
<dbReference type="SMART" id="SM00028">
    <property type="entry name" value="TPR"/>
    <property type="match status" value="2"/>
</dbReference>
<keyword evidence="10" id="KW-1185">Reference proteome</keyword>
<dbReference type="PROSITE" id="PS50005">
    <property type="entry name" value="TPR"/>
    <property type="match status" value="1"/>
</dbReference>
<evidence type="ECO:0000256" key="1">
    <source>
        <dbReference type="ARBA" id="ARBA00004123"/>
    </source>
</evidence>
<feature type="compositionally biased region" description="Basic and acidic residues" evidence="8">
    <location>
        <begin position="32"/>
        <end position="41"/>
    </location>
</feature>
<dbReference type="Gramene" id="PSAT_LOCUS4661_t1">
    <property type="protein sequence ID" value="CAL5184155.1"/>
    <property type="gene ID" value="PSAT_LOCUS4661"/>
</dbReference>
<feature type="compositionally biased region" description="Polar residues" evidence="8">
    <location>
        <begin position="292"/>
        <end position="348"/>
    </location>
</feature>
<gene>
    <name evidence="9" type="ORF">KIW84_014581</name>
</gene>
<dbReference type="Pfam" id="PF07719">
    <property type="entry name" value="TPR_2"/>
    <property type="match status" value="1"/>
</dbReference>
<sequence>MTFERNSPARCYMTPPPSSWKSRPLRSPTVHFSERKKSPGSVHKDDLFHVIHKVPSGDSPYVKAKQVQLVEKDPGRAISLFWAAINAGDRVESALKDMALVMKQLNRSDEAIEAIKSFRHLCPSDSQESLDNILVELYKRSGRVDEEIGMLHHKLKQIEDGMTFVGRSTKQARSQGKKIQITAEQEISRILGNLAWAYLQKGDYKIAEEHYRKALSFEVDRNKQCNLAICLMQMNKITEARFLLQAVTAATKNRKMDDSFVKSFERATQMLQEMESTPLVDPVKDKFIETQRFSGKNMSSQYSAPNSENSTGKNSDNLVKSRTENNWSTGKNSDNMVKSRTENNWSLPSDSEESRHSHARRRLYESPDPNVPYGKPKRSSWGFNHHSDSKPSPLTYPNEKVPYIIKPNSTQNEFFPHTNPSWRTRTFEDDTAIVKCGPTTTVKQGNTITMYGSGTIHPKNMDTAMKFTKNDDDDNKSDTNLHGVVVNGANEFAASVDRTDQQNQDEKPVEKKSWADMVEEDQQTEEYEFFNNGYTNFDAEMFSNENEDSNIVYQDESLNKKLELLNLKNGYNAAPVIDPLSRNPTVRRSLFTNPGERDLFSGEDKLTRRVRLQVFQDITSSS</sequence>
<dbReference type="InterPro" id="IPR019734">
    <property type="entry name" value="TPR_rpt"/>
</dbReference>
<keyword evidence="5" id="KW-0539">Nucleus</keyword>
<comment type="caution">
    <text evidence="9">The sequence shown here is derived from an EMBL/GenBank/DDBJ whole genome shotgun (WGS) entry which is preliminary data.</text>
</comment>
<evidence type="ECO:0008006" key="11">
    <source>
        <dbReference type="Google" id="ProtNLM"/>
    </source>
</evidence>
<dbReference type="InterPro" id="IPR011990">
    <property type="entry name" value="TPR-like_helical_dom_sf"/>
</dbReference>
<evidence type="ECO:0000313" key="10">
    <source>
        <dbReference type="Proteomes" id="UP001058974"/>
    </source>
</evidence>
<evidence type="ECO:0000256" key="5">
    <source>
        <dbReference type="ARBA" id="ARBA00023242"/>
    </source>
</evidence>
<dbReference type="PANTHER" id="PTHR36326">
    <property type="entry name" value="PROTEIN POLLENLESS 3-LIKE 2"/>
    <property type="match status" value="1"/>
</dbReference>
<accession>A0A9D5BNT6</accession>
<protein>
    <recommendedName>
        <fullName evidence="11">Protein POLLENLESS 3</fullName>
    </recommendedName>
</protein>
<name>A0A9D5BNT6_PEA</name>
<proteinExistence type="inferred from homology"/>
<keyword evidence="3 7" id="KW-0802">TPR repeat</keyword>
<evidence type="ECO:0000256" key="4">
    <source>
        <dbReference type="ARBA" id="ARBA00023054"/>
    </source>
</evidence>
<feature type="region of interest" description="Disordered" evidence="8">
    <location>
        <begin position="1"/>
        <end position="41"/>
    </location>
</feature>
<dbReference type="Proteomes" id="UP001058974">
    <property type="component" value="Chromosome 1"/>
</dbReference>
<dbReference type="Gene3D" id="1.25.40.10">
    <property type="entry name" value="Tetratricopeptide repeat domain"/>
    <property type="match status" value="1"/>
</dbReference>
<dbReference type="AlphaFoldDB" id="A0A9D5BNT6"/>
<dbReference type="OrthoDB" id="1620277at2759"/>
<reference evidence="9 10" key="1">
    <citation type="journal article" date="2022" name="Nat. Genet.">
        <title>Improved pea reference genome and pan-genome highlight genomic features and evolutionary characteristics.</title>
        <authorList>
            <person name="Yang T."/>
            <person name="Liu R."/>
            <person name="Luo Y."/>
            <person name="Hu S."/>
            <person name="Wang D."/>
            <person name="Wang C."/>
            <person name="Pandey M.K."/>
            <person name="Ge S."/>
            <person name="Xu Q."/>
            <person name="Li N."/>
            <person name="Li G."/>
            <person name="Huang Y."/>
            <person name="Saxena R.K."/>
            <person name="Ji Y."/>
            <person name="Li M."/>
            <person name="Yan X."/>
            <person name="He Y."/>
            <person name="Liu Y."/>
            <person name="Wang X."/>
            <person name="Xiang C."/>
            <person name="Varshney R.K."/>
            <person name="Ding H."/>
            <person name="Gao S."/>
            <person name="Zong X."/>
        </authorList>
    </citation>
    <scope>NUCLEOTIDE SEQUENCE [LARGE SCALE GENOMIC DNA]</scope>
    <source>
        <strain evidence="9 10">cv. Zhongwan 6</strain>
    </source>
</reference>
<keyword evidence="4" id="KW-0175">Coiled coil</keyword>
<evidence type="ECO:0000256" key="8">
    <source>
        <dbReference type="SAM" id="MobiDB-lite"/>
    </source>
</evidence>
<dbReference type="SUPFAM" id="SSF48452">
    <property type="entry name" value="TPR-like"/>
    <property type="match status" value="1"/>
</dbReference>
<dbReference type="PANTHER" id="PTHR36326:SF4">
    <property type="entry name" value="PROTEIN POLLENLESS 3-LIKE 1"/>
    <property type="match status" value="1"/>
</dbReference>
<evidence type="ECO:0000256" key="3">
    <source>
        <dbReference type="ARBA" id="ARBA00022803"/>
    </source>
</evidence>
<feature type="region of interest" description="Disordered" evidence="8">
    <location>
        <begin position="292"/>
        <end position="398"/>
    </location>
</feature>
<evidence type="ECO:0000256" key="2">
    <source>
        <dbReference type="ARBA" id="ARBA00022737"/>
    </source>
</evidence>
<dbReference type="GO" id="GO:0005634">
    <property type="term" value="C:nucleus"/>
    <property type="evidence" value="ECO:0007669"/>
    <property type="project" value="UniProtKB-SubCell"/>
</dbReference>
<dbReference type="InterPro" id="IPR044961">
    <property type="entry name" value="MS5/SDI1"/>
</dbReference>
<feature type="repeat" description="TPR" evidence="7">
    <location>
        <begin position="188"/>
        <end position="221"/>
    </location>
</feature>
<dbReference type="EMBL" id="JAMSHJ010000001">
    <property type="protein sequence ID" value="KAI5446787.1"/>
    <property type="molecule type" value="Genomic_DNA"/>
</dbReference>
<dbReference type="Gramene" id="Psat01G0458100-T1">
    <property type="protein sequence ID" value="KAI5446787.1"/>
    <property type="gene ID" value="KIW84_014581"/>
</dbReference>
<keyword evidence="2" id="KW-0677">Repeat</keyword>
<dbReference type="InterPro" id="IPR013105">
    <property type="entry name" value="TPR_2"/>
</dbReference>
<evidence type="ECO:0000256" key="7">
    <source>
        <dbReference type="PROSITE-ProRule" id="PRU00339"/>
    </source>
</evidence>